<dbReference type="PANTHER" id="PTHR45735">
    <property type="entry name" value="CLEAVAGE STIMULATION FACTOR SUBUNIT 2"/>
    <property type="match status" value="1"/>
</dbReference>
<evidence type="ECO:0000313" key="7">
    <source>
        <dbReference type="Proteomes" id="UP000034680"/>
    </source>
</evidence>
<dbReference type="InterPro" id="IPR035979">
    <property type="entry name" value="RBD_domain_sf"/>
</dbReference>
<dbReference type="GO" id="GO:0031124">
    <property type="term" value="P:mRNA 3'-end processing"/>
    <property type="evidence" value="ECO:0007669"/>
    <property type="project" value="InterPro"/>
</dbReference>
<dbReference type="InterPro" id="IPR000504">
    <property type="entry name" value="RRM_dom"/>
</dbReference>
<dbReference type="Proteomes" id="UP000034680">
    <property type="component" value="Unassembled WGS sequence"/>
</dbReference>
<dbReference type="Gene3D" id="3.30.70.330">
    <property type="match status" value="1"/>
</dbReference>
<feature type="region of interest" description="Disordered" evidence="4">
    <location>
        <begin position="83"/>
        <end position="148"/>
    </location>
</feature>
<gene>
    <name evidence="6" type="ORF">UCDDA912_g07107</name>
</gene>
<evidence type="ECO:0000256" key="4">
    <source>
        <dbReference type="SAM" id="MobiDB-lite"/>
    </source>
</evidence>
<dbReference type="Gene3D" id="1.10.20.70">
    <property type="entry name" value="Transcription termination and cleavage factor, C-terminal domain"/>
    <property type="match status" value="1"/>
</dbReference>
<dbReference type="Pfam" id="PF00076">
    <property type="entry name" value="RRM_1"/>
    <property type="match status" value="1"/>
</dbReference>
<evidence type="ECO:0000259" key="5">
    <source>
        <dbReference type="PROSITE" id="PS50102"/>
    </source>
</evidence>
<feature type="domain" description="RRM" evidence="5">
    <location>
        <begin position="8"/>
        <end position="86"/>
    </location>
</feature>
<evidence type="ECO:0000256" key="3">
    <source>
        <dbReference type="PROSITE-ProRule" id="PRU00176"/>
    </source>
</evidence>
<reference evidence="6 7" key="1">
    <citation type="submission" date="2015-05" db="EMBL/GenBank/DDBJ databases">
        <title>Distinctive expansion of gene families associated with plant cell wall degradation and secondary metabolism in the genomes of grapevine trunk pathogens.</title>
        <authorList>
            <person name="Lawrence D.P."/>
            <person name="Travadon R."/>
            <person name="Rolshausen P.E."/>
            <person name="Baumgartner K."/>
        </authorList>
    </citation>
    <scope>NUCLEOTIDE SEQUENCE [LARGE SCALE GENOMIC DNA]</scope>
    <source>
        <strain evidence="6">DA912</strain>
    </source>
</reference>
<accession>A0A0G2HYE7</accession>
<reference evidence="6 7" key="2">
    <citation type="submission" date="2015-05" db="EMBL/GenBank/DDBJ databases">
        <authorList>
            <person name="Morales-Cruz A."/>
            <person name="Amrine K.C."/>
            <person name="Cantu D."/>
        </authorList>
    </citation>
    <scope>NUCLEOTIDE SEQUENCE [LARGE SCALE GENOMIC DNA]</scope>
    <source>
        <strain evidence="6">DA912</strain>
    </source>
</reference>
<dbReference type="GO" id="GO:0005847">
    <property type="term" value="C:mRNA cleavage and polyadenylation specificity factor complex"/>
    <property type="evidence" value="ECO:0007669"/>
    <property type="project" value="TreeGrafter"/>
</dbReference>
<keyword evidence="3" id="KW-0694">RNA-binding</keyword>
<feature type="region of interest" description="Disordered" evidence="4">
    <location>
        <begin position="224"/>
        <end position="259"/>
    </location>
</feature>
<dbReference type="SMART" id="SM00360">
    <property type="entry name" value="RRM"/>
    <property type="match status" value="1"/>
</dbReference>
<name>A0A0G2HYE7_9PEZI</name>
<comment type="subcellular location">
    <subcellularLocation>
        <location evidence="1">Nucleus</location>
    </subcellularLocation>
</comment>
<keyword evidence="2" id="KW-0539">Nucleus</keyword>
<protein>
    <submittedName>
        <fullName evidence="6">Putative cleavage stimulation factor 64-kDa subunit</fullName>
    </submittedName>
</protein>
<feature type="compositionally biased region" description="Low complexity" evidence="4">
    <location>
        <begin position="103"/>
        <end position="118"/>
    </location>
</feature>
<dbReference type="AlphaFoldDB" id="A0A0G2HYE7"/>
<dbReference type="GO" id="GO:0003729">
    <property type="term" value="F:mRNA binding"/>
    <property type="evidence" value="ECO:0007669"/>
    <property type="project" value="TreeGrafter"/>
</dbReference>
<dbReference type="InterPro" id="IPR038192">
    <property type="entry name" value="CSTF_C_sf"/>
</dbReference>
<dbReference type="InterPro" id="IPR025742">
    <property type="entry name" value="CSTF2_hinge"/>
</dbReference>
<dbReference type="EMBL" id="LCUC01000269">
    <property type="protein sequence ID" value="KKY32940.1"/>
    <property type="molecule type" value="Genomic_DNA"/>
</dbReference>
<dbReference type="Pfam" id="PF14327">
    <property type="entry name" value="CSTF2_hinge"/>
    <property type="match status" value="1"/>
</dbReference>
<dbReference type="PANTHER" id="PTHR45735:SF2">
    <property type="entry name" value="CLEAVAGE STIMULATION FACTOR SUBUNIT 2"/>
    <property type="match status" value="1"/>
</dbReference>
<sequence length="336" mass="34534">MSTKTPSRVVFVGNIPYGLSEEQISELFSSAGQVLNFRLVYDRDTGRPKGFGFAEYPDADSAASAVRNLNDHEIMGRKLRVDFSNEGGAGNDDSGRNNDRGDANNYTNSNNNNNNNNYNPPPPNGNDASYAGGPLPPLPPGRDLPPGVTCTDAISRTLNTLPPAQLLDILSSMKQLAGTDPARATELLNQAPQLSYAVFQALLLMGLVSPEAINAVLEPGSNPAAAAPPPAAGGYPAPAQQPPGFPGGGGAATNTPPVVVPTPYAPPPVAAPPAAVPAGGPAPAAAGAFGGAAPGQNPDDLIQQVLSLPEEVIAQLPEAEKQAILQLRAQYSGQRA</sequence>
<feature type="compositionally biased region" description="Pro residues" evidence="4">
    <location>
        <begin position="134"/>
        <end position="143"/>
    </location>
</feature>
<evidence type="ECO:0000256" key="2">
    <source>
        <dbReference type="ARBA" id="ARBA00023242"/>
    </source>
</evidence>
<dbReference type="CDD" id="cd12398">
    <property type="entry name" value="RRM_CSTF2_RNA15_like"/>
    <property type="match status" value="1"/>
</dbReference>
<organism evidence="6 7">
    <name type="scientific">Diaporthe ampelina</name>
    <dbReference type="NCBI Taxonomy" id="1214573"/>
    <lineage>
        <taxon>Eukaryota</taxon>
        <taxon>Fungi</taxon>
        <taxon>Dikarya</taxon>
        <taxon>Ascomycota</taxon>
        <taxon>Pezizomycotina</taxon>
        <taxon>Sordariomycetes</taxon>
        <taxon>Sordariomycetidae</taxon>
        <taxon>Diaporthales</taxon>
        <taxon>Diaporthaceae</taxon>
        <taxon>Diaporthe</taxon>
    </lineage>
</organism>
<dbReference type="OrthoDB" id="272703at2759"/>
<evidence type="ECO:0000256" key="1">
    <source>
        <dbReference type="ARBA" id="ARBA00004123"/>
    </source>
</evidence>
<dbReference type="Gene3D" id="1.25.40.630">
    <property type="match status" value="1"/>
</dbReference>
<feature type="compositionally biased region" description="Basic and acidic residues" evidence="4">
    <location>
        <begin position="93"/>
        <end position="102"/>
    </location>
</feature>
<dbReference type="SUPFAM" id="SSF54928">
    <property type="entry name" value="RNA-binding domain, RBD"/>
    <property type="match status" value="1"/>
</dbReference>
<proteinExistence type="predicted"/>
<dbReference type="PROSITE" id="PS50102">
    <property type="entry name" value="RRM"/>
    <property type="match status" value="1"/>
</dbReference>
<dbReference type="InterPro" id="IPR026896">
    <property type="entry name" value="CSTF_C"/>
</dbReference>
<dbReference type="InterPro" id="IPR012677">
    <property type="entry name" value="Nucleotide-bd_a/b_plait_sf"/>
</dbReference>
<dbReference type="STRING" id="1214573.A0A0G2HYE7"/>
<dbReference type="Pfam" id="PF14304">
    <property type="entry name" value="CSTF_C"/>
    <property type="match status" value="1"/>
</dbReference>
<keyword evidence="7" id="KW-1185">Reference proteome</keyword>
<evidence type="ECO:0000313" key="6">
    <source>
        <dbReference type="EMBL" id="KKY32940.1"/>
    </source>
</evidence>
<comment type="caution">
    <text evidence="6">The sequence shown here is derived from an EMBL/GenBank/DDBJ whole genome shotgun (WGS) entry which is preliminary data.</text>
</comment>